<accession>A0A5J4ZGD3</accession>
<sequence length="85" mass="9644">MPLEISVAVCNSGKSLLPSIHRSSRLGFSRCGDLEAPHQTTESWILNESWWFLKSLYPSRIRLECLCLSARLLLFHGGKRKGEND</sequence>
<evidence type="ECO:0000313" key="2">
    <source>
        <dbReference type="Proteomes" id="UP000325577"/>
    </source>
</evidence>
<name>A0A5J4ZGD3_9ASTE</name>
<protein>
    <submittedName>
        <fullName evidence="1">Uncharacterized protein</fullName>
    </submittedName>
</protein>
<keyword evidence="2" id="KW-1185">Reference proteome</keyword>
<dbReference type="EMBL" id="CM018050">
    <property type="protein sequence ID" value="KAA8517625.1"/>
    <property type="molecule type" value="Genomic_DNA"/>
</dbReference>
<gene>
    <name evidence="1" type="ORF">F0562_015099</name>
</gene>
<reference evidence="1 2" key="1">
    <citation type="submission" date="2019-09" db="EMBL/GenBank/DDBJ databases">
        <title>A chromosome-level genome assembly of the Chinese tupelo Nyssa sinensis.</title>
        <authorList>
            <person name="Yang X."/>
            <person name="Kang M."/>
            <person name="Yang Y."/>
            <person name="Xiong H."/>
            <person name="Wang M."/>
            <person name="Zhang Z."/>
            <person name="Wang Z."/>
            <person name="Wu H."/>
            <person name="Ma T."/>
            <person name="Liu J."/>
            <person name="Xi Z."/>
        </authorList>
    </citation>
    <scope>NUCLEOTIDE SEQUENCE [LARGE SCALE GENOMIC DNA]</scope>
    <source>
        <strain evidence="1">J267</strain>
        <tissue evidence="1">Leaf</tissue>
    </source>
</reference>
<evidence type="ECO:0000313" key="1">
    <source>
        <dbReference type="EMBL" id="KAA8517625.1"/>
    </source>
</evidence>
<proteinExistence type="predicted"/>
<dbReference type="AlphaFoldDB" id="A0A5J4ZGD3"/>
<organism evidence="1 2">
    <name type="scientific">Nyssa sinensis</name>
    <dbReference type="NCBI Taxonomy" id="561372"/>
    <lineage>
        <taxon>Eukaryota</taxon>
        <taxon>Viridiplantae</taxon>
        <taxon>Streptophyta</taxon>
        <taxon>Embryophyta</taxon>
        <taxon>Tracheophyta</taxon>
        <taxon>Spermatophyta</taxon>
        <taxon>Magnoliopsida</taxon>
        <taxon>eudicotyledons</taxon>
        <taxon>Gunneridae</taxon>
        <taxon>Pentapetalae</taxon>
        <taxon>asterids</taxon>
        <taxon>Cornales</taxon>
        <taxon>Nyssaceae</taxon>
        <taxon>Nyssa</taxon>
    </lineage>
</organism>
<dbReference type="Proteomes" id="UP000325577">
    <property type="component" value="Linkage Group LG7"/>
</dbReference>